<feature type="compositionally biased region" description="Basic residues" evidence="1">
    <location>
        <begin position="101"/>
        <end position="113"/>
    </location>
</feature>
<dbReference type="EMBL" id="CADCTP010000110">
    <property type="protein sequence ID" value="CAA9235077.1"/>
    <property type="molecule type" value="Genomic_DNA"/>
</dbReference>
<feature type="compositionally biased region" description="Basic residues" evidence="1">
    <location>
        <begin position="64"/>
        <end position="75"/>
    </location>
</feature>
<feature type="non-terminal residue" evidence="2">
    <location>
        <position position="1"/>
    </location>
</feature>
<protein>
    <submittedName>
        <fullName evidence="2">Histone acetyltransferase HPA2 and related acetyltransferases</fullName>
    </submittedName>
</protein>
<feature type="compositionally biased region" description="Basic and acidic residues" evidence="1">
    <location>
        <begin position="126"/>
        <end position="159"/>
    </location>
</feature>
<sequence length="159" mass="17074">ADRPAEPRHPRLPRRGLGRRRPGPRRRPAAGAGGVRGPGGVPVAGRDGRVRGPVRRPGVGGLRGRCRGGLRRLRRGGGDLALRGPVPAGARDRPGAAAPRARARALPGHRRGRDHGAGRQPGPVALRERGLPAHRDQDRPARRQRGLHRDRAHPDRPTL</sequence>
<dbReference type="AlphaFoldDB" id="A0A6J4HWQ6"/>
<feature type="compositionally biased region" description="Gly residues" evidence="1">
    <location>
        <begin position="31"/>
        <end position="42"/>
    </location>
</feature>
<feature type="compositionally biased region" description="Basic residues" evidence="1">
    <location>
        <begin position="10"/>
        <end position="28"/>
    </location>
</feature>
<proteinExistence type="predicted"/>
<name>A0A6J4HWQ6_9ACTN</name>
<feature type="compositionally biased region" description="Low complexity" evidence="1">
    <location>
        <begin position="80"/>
        <end position="100"/>
    </location>
</feature>
<evidence type="ECO:0000256" key="1">
    <source>
        <dbReference type="SAM" id="MobiDB-lite"/>
    </source>
</evidence>
<reference evidence="2" key="1">
    <citation type="submission" date="2020-02" db="EMBL/GenBank/DDBJ databases">
        <authorList>
            <person name="Meier V. D."/>
        </authorList>
    </citation>
    <scope>NUCLEOTIDE SEQUENCE</scope>
    <source>
        <strain evidence="2">AVDCRST_MAG41</strain>
    </source>
</reference>
<evidence type="ECO:0000313" key="2">
    <source>
        <dbReference type="EMBL" id="CAA9235077.1"/>
    </source>
</evidence>
<feature type="region of interest" description="Disordered" evidence="1">
    <location>
        <begin position="1"/>
        <end position="159"/>
    </location>
</feature>
<accession>A0A6J4HWQ6</accession>
<feature type="non-terminal residue" evidence="2">
    <location>
        <position position="159"/>
    </location>
</feature>
<dbReference type="GO" id="GO:0016740">
    <property type="term" value="F:transferase activity"/>
    <property type="evidence" value="ECO:0007669"/>
    <property type="project" value="UniProtKB-KW"/>
</dbReference>
<organism evidence="2">
    <name type="scientific">uncultured Mycobacteriales bacterium</name>
    <dbReference type="NCBI Taxonomy" id="581187"/>
    <lineage>
        <taxon>Bacteria</taxon>
        <taxon>Bacillati</taxon>
        <taxon>Actinomycetota</taxon>
        <taxon>Actinomycetes</taxon>
        <taxon>Mycobacteriales</taxon>
        <taxon>environmental samples</taxon>
    </lineage>
</organism>
<gene>
    <name evidence="2" type="ORF">AVDCRST_MAG41-1161</name>
</gene>
<keyword evidence="2" id="KW-0808">Transferase</keyword>